<gene>
    <name evidence="1" type="ORF">D3Z39_07430</name>
</gene>
<dbReference type="OrthoDB" id="9934544at2"/>
<dbReference type="Proteomes" id="UP000446348">
    <property type="component" value="Unassembled WGS sequence"/>
</dbReference>
<reference evidence="1 2" key="1">
    <citation type="submission" date="2018-08" db="EMBL/GenBank/DDBJ databases">
        <title>Murine metabolic-syndrome-specific gut microbial biobank.</title>
        <authorList>
            <person name="Liu C."/>
        </authorList>
    </citation>
    <scope>NUCLEOTIDE SEQUENCE [LARGE SCALE GENOMIC DNA]</scope>
    <source>
        <strain evidence="1 2">X69</strain>
    </source>
</reference>
<evidence type="ECO:0000313" key="2">
    <source>
        <dbReference type="Proteomes" id="UP000446348"/>
    </source>
</evidence>
<dbReference type="RefSeq" id="WP_160209537.1">
    <property type="nucleotide sequence ID" value="NZ_JBCLRJ010000008.1"/>
</dbReference>
<sequence>MTDILQELYSEHPKSPEQLALQAAEQAFLEAFGYMPLYSPDMSFITEDITRQLWEAVTKKEPGRFSQ</sequence>
<evidence type="ECO:0000313" key="1">
    <source>
        <dbReference type="EMBL" id="NBI78700.1"/>
    </source>
</evidence>
<protein>
    <submittedName>
        <fullName evidence="1">Uncharacterized protein</fullName>
    </submittedName>
</protein>
<name>A0A845RFA3_9FIRM</name>
<dbReference type="EMBL" id="QXWZ01000011">
    <property type="protein sequence ID" value="NBI78700.1"/>
    <property type="molecule type" value="Genomic_DNA"/>
</dbReference>
<accession>A0A845RFA3</accession>
<organism evidence="1 2">
    <name type="scientific">Anaerotruncus colihominis</name>
    <dbReference type="NCBI Taxonomy" id="169435"/>
    <lineage>
        <taxon>Bacteria</taxon>
        <taxon>Bacillati</taxon>
        <taxon>Bacillota</taxon>
        <taxon>Clostridia</taxon>
        <taxon>Eubacteriales</taxon>
        <taxon>Oscillospiraceae</taxon>
        <taxon>Anaerotruncus</taxon>
    </lineage>
</organism>
<comment type="caution">
    <text evidence="1">The sequence shown here is derived from an EMBL/GenBank/DDBJ whole genome shotgun (WGS) entry which is preliminary data.</text>
</comment>
<proteinExistence type="predicted"/>
<dbReference type="AlphaFoldDB" id="A0A845RFA3"/>